<dbReference type="InterPro" id="IPR041651">
    <property type="entry name" value="DUF5610"/>
</dbReference>
<dbReference type="RefSeq" id="WP_147712788.1">
    <property type="nucleotide sequence ID" value="NZ_VKAD01000001.1"/>
</dbReference>
<gene>
    <name evidence="3" type="ORF">FME95_02320</name>
</gene>
<evidence type="ECO:0000313" key="3">
    <source>
        <dbReference type="EMBL" id="TXR53425.1"/>
    </source>
</evidence>
<dbReference type="Pfam" id="PF18433">
    <property type="entry name" value="DUF5610"/>
    <property type="match status" value="1"/>
</dbReference>
<accession>A0A5C8Z5M9</accession>
<reference evidence="3 4" key="1">
    <citation type="submission" date="2019-07" db="EMBL/GenBank/DDBJ databases">
        <title>Reinekea sp. strain SSH23 genome sequencing and assembly.</title>
        <authorList>
            <person name="Kim I."/>
        </authorList>
    </citation>
    <scope>NUCLEOTIDE SEQUENCE [LARGE SCALE GENOMIC DNA]</scope>
    <source>
        <strain evidence="3 4">SSH23</strain>
    </source>
</reference>
<feature type="compositionally biased region" description="Polar residues" evidence="1">
    <location>
        <begin position="37"/>
        <end position="52"/>
    </location>
</feature>
<name>A0A5C8Z5M9_9GAMM</name>
<feature type="domain" description="DUF5610" evidence="2">
    <location>
        <begin position="24"/>
        <end position="133"/>
    </location>
</feature>
<dbReference type="Proteomes" id="UP000321764">
    <property type="component" value="Unassembled WGS sequence"/>
</dbReference>
<protein>
    <recommendedName>
        <fullName evidence="2">DUF5610 domain-containing protein</fullName>
    </recommendedName>
</protein>
<dbReference type="AlphaFoldDB" id="A0A5C8Z5M9"/>
<evidence type="ECO:0000313" key="4">
    <source>
        <dbReference type="Proteomes" id="UP000321764"/>
    </source>
</evidence>
<proteinExistence type="predicted"/>
<dbReference type="EMBL" id="VKAD01000001">
    <property type="protein sequence ID" value="TXR53425.1"/>
    <property type="molecule type" value="Genomic_DNA"/>
</dbReference>
<feature type="region of interest" description="Disordered" evidence="1">
    <location>
        <begin position="22"/>
        <end position="53"/>
    </location>
</feature>
<keyword evidence="4" id="KW-1185">Reference proteome</keyword>
<evidence type="ECO:0000256" key="1">
    <source>
        <dbReference type="SAM" id="MobiDB-lite"/>
    </source>
</evidence>
<comment type="caution">
    <text evidence="3">The sequence shown here is derived from an EMBL/GenBank/DDBJ whole genome shotgun (WGS) entry which is preliminary data.</text>
</comment>
<dbReference type="Gene3D" id="1.10.132.90">
    <property type="match status" value="1"/>
</dbReference>
<sequence>MNNYNLGSGYYPDNYASQYQYGSANSKLQSPEAAQKTEASSTEQTDSTSRADNFNVDALVDQLWSFASSRVAKAEADGASEEDIAQMWQDAASGIEKGFSEAKEVLEGMELLDEPLKMKIDSAYGQLVDKIDESLQALSGDVLIEPKEKASTTYVSASYVETSSLYTNRSSSSQGINAYSQYQYQSQTFELDLVTKEGDKIQIRSAVTEENYAAYGSDNSASSVQWGASGSSDYSLYIEGDLSDEERADLEALLEQVNELANEFYNGDLNTAFSMAQQIGIDGTSLKSMDLSMTEVEASRVGSYVSNVPESDSTSLPKGLEPLKDYADRLLAEQLEWQSKFESDRGLLTALLNHPMNQGDLGDFVSQMLGE</sequence>
<evidence type="ECO:0000259" key="2">
    <source>
        <dbReference type="Pfam" id="PF18433"/>
    </source>
</evidence>
<organism evidence="3 4">
    <name type="scientific">Reinekea thalattae</name>
    <dbReference type="NCBI Taxonomy" id="2593301"/>
    <lineage>
        <taxon>Bacteria</taxon>
        <taxon>Pseudomonadati</taxon>
        <taxon>Pseudomonadota</taxon>
        <taxon>Gammaproteobacteria</taxon>
        <taxon>Oceanospirillales</taxon>
        <taxon>Saccharospirillaceae</taxon>
        <taxon>Reinekea</taxon>
    </lineage>
</organism>
<dbReference type="OrthoDB" id="7366224at2"/>